<proteinExistence type="predicted"/>
<evidence type="ECO:0000313" key="1">
    <source>
        <dbReference type="EMBL" id="JAT35693.1"/>
    </source>
</evidence>
<protein>
    <submittedName>
        <fullName evidence="1">Uncharacterized protein</fullName>
    </submittedName>
</protein>
<name>A0A1B6MIF5_9HEMI</name>
<gene>
    <name evidence="1" type="ORF">g.25507</name>
</gene>
<dbReference type="AlphaFoldDB" id="A0A1B6MIF5"/>
<sequence>MAEYASSVLTQDEVYEVLRNALQEFVCESSDILLEELQKKKYSSLVWSHRQGRSLHSSTKPMSFLLTNEAPFQQTTYNTTVTTQCNSTASSMVVTEQIT</sequence>
<dbReference type="EMBL" id="GEBQ01004284">
    <property type="protein sequence ID" value="JAT35693.1"/>
    <property type="molecule type" value="Transcribed_RNA"/>
</dbReference>
<organism evidence="1">
    <name type="scientific">Graphocephala atropunctata</name>
    <dbReference type="NCBI Taxonomy" id="36148"/>
    <lineage>
        <taxon>Eukaryota</taxon>
        <taxon>Metazoa</taxon>
        <taxon>Ecdysozoa</taxon>
        <taxon>Arthropoda</taxon>
        <taxon>Hexapoda</taxon>
        <taxon>Insecta</taxon>
        <taxon>Pterygota</taxon>
        <taxon>Neoptera</taxon>
        <taxon>Paraneoptera</taxon>
        <taxon>Hemiptera</taxon>
        <taxon>Auchenorrhyncha</taxon>
        <taxon>Membracoidea</taxon>
        <taxon>Cicadellidae</taxon>
        <taxon>Cicadellinae</taxon>
        <taxon>Cicadellini</taxon>
        <taxon>Graphocephala</taxon>
    </lineage>
</organism>
<accession>A0A1B6MIF5</accession>
<reference evidence="1" key="1">
    <citation type="submission" date="2015-11" db="EMBL/GenBank/DDBJ databases">
        <title>De novo transcriptome assembly of four potential Pierce s Disease insect vectors from Arizona vineyards.</title>
        <authorList>
            <person name="Tassone E.E."/>
        </authorList>
    </citation>
    <scope>NUCLEOTIDE SEQUENCE</scope>
</reference>